<organism evidence="2 3">
    <name type="scientific">Leucosporidium creatinivorum</name>
    <dbReference type="NCBI Taxonomy" id="106004"/>
    <lineage>
        <taxon>Eukaryota</taxon>
        <taxon>Fungi</taxon>
        <taxon>Dikarya</taxon>
        <taxon>Basidiomycota</taxon>
        <taxon>Pucciniomycotina</taxon>
        <taxon>Microbotryomycetes</taxon>
        <taxon>Leucosporidiales</taxon>
        <taxon>Leucosporidium</taxon>
    </lineage>
</organism>
<dbReference type="InterPro" id="IPR029062">
    <property type="entry name" value="Class_I_gatase-like"/>
</dbReference>
<dbReference type="OrthoDB" id="543156at2759"/>
<dbReference type="Gene3D" id="3.40.50.880">
    <property type="match status" value="1"/>
</dbReference>
<dbReference type="PANTHER" id="PTHR43130">
    <property type="entry name" value="ARAC-FAMILY TRANSCRIPTIONAL REGULATOR"/>
    <property type="match status" value="1"/>
</dbReference>
<dbReference type="STRING" id="106004.A0A1Y2DZQ6"/>
<comment type="caution">
    <text evidence="2">The sequence shown here is derived from an EMBL/GenBank/DDBJ whole genome shotgun (WGS) entry which is preliminary data.</text>
</comment>
<protein>
    <submittedName>
        <fullName evidence="2">Class I glutamine amidotransferase-like protein</fullName>
    </submittedName>
</protein>
<dbReference type="Proteomes" id="UP000193467">
    <property type="component" value="Unassembled WGS sequence"/>
</dbReference>
<dbReference type="InterPro" id="IPR002818">
    <property type="entry name" value="DJ-1/PfpI"/>
</dbReference>
<feature type="domain" description="DJ-1/PfpI" evidence="1">
    <location>
        <begin position="13"/>
        <end position="182"/>
    </location>
</feature>
<gene>
    <name evidence="2" type="ORF">BCR35DRAFT_308677</name>
</gene>
<sequence>MPPSKTAEEPYHIAVCLFPGFQLLDVCGPLDVLNILNYTYPLRLTFLSTTLDPVTTQLNPNSPFEQRFVVNGTYSNPPGGIKAILVPGGGGTRNPPPELIDYLRREGAAPSLEFLLSVCTGSALLAQAGLLDGKKATSNKRAFEWVKSQGPKVEWVQRARWVVDGSTWTSSGVSAGIDMALGWISSTCGEDVATTIADQIEHEWHRDASWDPFADLYAEKK</sequence>
<keyword evidence="2" id="KW-0315">Glutamine amidotransferase</keyword>
<dbReference type="CDD" id="cd03139">
    <property type="entry name" value="GATase1_PfpI_2"/>
    <property type="match status" value="1"/>
</dbReference>
<evidence type="ECO:0000259" key="1">
    <source>
        <dbReference type="Pfam" id="PF01965"/>
    </source>
</evidence>
<accession>A0A1Y2DZQ6</accession>
<dbReference type="InParanoid" id="A0A1Y2DZQ6"/>
<evidence type="ECO:0000313" key="3">
    <source>
        <dbReference type="Proteomes" id="UP000193467"/>
    </source>
</evidence>
<dbReference type="PANTHER" id="PTHR43130:SF15">
    <property type="entry name" value="THIJ_PFPI FAMILY PROTEIN (AFU_ORTHOLOGUE AFUA_5G14240)"/>
    <property type="match status" value="1"/>
</dbReference>
<dbReference type="EMBL" id="MCGR01000065">
    <property type="protein sequence ID" value="ORY64768.1"/>
    <property type="molecule type" value="Genomic_DNA"/>
</dbReference>
<dbReference type="GO" id="GO:0016740">
    <property type="term" value="F:transferase activity"/>
    <property type="evidence" value="ECO:0007669"/>
    <property type="project" value="UniProtKB-KW"/>
</dbReference>
<keyword evidence="3" id="KW-1185">Reference proteome</keyword>
<reference evidence="2 3" key="1">
    <citation type="submission" date="2016-07" db="EMBL/GenBank/DDBJ databases">
        <title>Pervasive Adenine N6-methylation of Active Genes in Fungi.</title>
        <authorList>
            <consortium name="DOE Joint Genome Institute"/>
            <person name="Mondo S.J."/>
            <person name="Dannebaum R.O."/>
            <person name="Kuo R.C."/>
            <person name="Labutti K."/>
            <person name="Haridas S."/>
            <person name="Kuo A."/>
            <person name="Salamov A."/>
            <person name="Ahrendt S.R."/>
            <person name="Lipzen A."/>
            <person name="Sullivan W."/>
            <person name="Andreopoulos W.B."/>
            <person name="Clum A."/>
            <person name="Lindquist E."/>
            <person name="Daum C."/>
            <person name="Ramamoorthy G.K."/>
            <person name="Gryganskyi A."/>
            <person name="Culley D."/>
            <person name="Magnuson J.K."/>
            <person name="James T.Y."/>
            <person name="O'Malley M.A."/>
            <person name="Stajich J.E."/>
            <person name="Spatafora J.W."/>
            <person name="Visel A."/>
            <person name="Grigoriev I.V."/>
        </authorList>
    </citation>
    <scope>NUCLEOTIDE SEQUENCE [LARGE SCALE GENOMIC DNA]</scope>
    <source>
        <strain evidence="2 3">62-1032</strain>
    </source>
</reference>
<dbReference type="Pfam" id="PF01965">
    <property type="entry name" value="DJ-1_PfpI"/>
    <property type="match status" value="1"/>
</dbReference>
<dbReference type="SUPFAM" id="SSF52317">
    <property type="entry name" value="Class I glutamine amidotransferase-like"/>
    <property type="match status" value="1"/>
</dbReference>
<proteinExistence type="predicted"/>
<dbReference type="AlphaFoldDB" id="A0A1Y2DZQ6"/>
<dbReference type="InterPro" id="IPR052158">
    <property type="entry name" value="INH-QAR"/>
</dbReference>
<evidence type="ECO:0000313" key="2">
    <source>
        <dbReference type="EMBL" id="ORY64768.1"/>
    </source>
</evidence>
<keyword evidence="2" id="KW-0808">Transferase</keyword>
<name>A0A1Y2DZQ6_9BASI</name>